<dbReference type="Pfam" id="PF07063">
    <property type="entry name" value="HGLS"/>
    <property type="match status" value="1"/>
</dbReference>
<comment type="cofactor">
    <cofactor evidence="1">
        <name>Fe(2+)</name>
        <dbReference type="ChEBI" id="CHEBI:29033"/>
    </cofactor>
</comment>
<evidence type="ECO:0000256" key="6">
    <source>
        <dbReference type="ARBA" id="ARBA00035023"/>
    </source>
</evidence>
<dbReference type="Proteomes" id="UP000287651">
    <property type="component" value="Unassembled WGS sequence"/>
</dbReference>
<dbReference type="EMBL" id="AMZH03000580">
    <property type="protein sequence ID" value="RRT83006.1"/>
    <property type="molecule type" value="Genomic_DNA"/>
</dbReference>
<evidence type="ECO:0000256" key="4">
    <source>
        <dbReference type="ARBA" id="ARBA00023004"/>
    </source>
</evidence>
<dbReference type="EC" id="1.13.11.93" evidence="6"/>
<reference evidence="8 9" key="1">
    <citation type="journal article" date="2014" name="Agronomy (Basel)">
        <title>A Draft Genome Sequence for Ensete ventricosum, the Drought-Tolerant Tree Against Hunger.</title>
        <authorList>
            <person name="Harrison J."/>
            <person name="Moore K.A."/>
            <person name="Paszkiewicz K."/>
            <person name="Jones T."/>
            <person name="Grant M."/>
            <person name="Ambacheew D."/>
            <person name="Muzemil S."/>
            <person name="Studholme D.J."/>
        </authorList>
    </citation>
    <scope>NUCLEOTIDE SEQUENCE [LARGE SCALE GENOMIC DNA]</scope>
</reference>
<accession>A0A427B3F9</accession>
<evidence type="ECO:0000256" key="1">
    <source>
        <dbReference type="ARBA" id="ARBA00001954"/>
    </source>
</evidence>
<keyword evidence="3" id="KW-0560">Oxidoreductase</keyword>
<evidence type="ECO:0000313" key="8">
    <source>
        <dbReference type="EMBL" id="RRT83006.1"/>
    </source>
</evidence>
<proteinExistence type="inferred from homology"/>
<dbReference type="PANTHER" id="PTHR31136">
    <property type="entry name" value="DUF1338 DOMAIN-CONTAINING PROTEIN"/>
    <property type="match status" value="1"/>
</dbReference>
<dbReference type="AlphaFoldDB" id="A0A427B3F9"/>
<name>A0A427B3F9_ENSVE</name>
<evidence type="ECO:0000256" key="5">
    <source>
        <dbReference type="ARBA" id="ARBA00035013"/>
    </source>
</evidence>
<dbReference type="InterPro" id="IPR009770">
    <property type="entry name" value="HGLS"/>
</dbReference>
<evidence type="ECO:0000256" key="2">
    <source>
        <dbReference type="ARBA" id="ARBA00022964"/>
    </source>
</evidence>
<comment type="similarity">
    <text evidence="5">Belongs to the 2-oxoadipate dioxygenase/decarboxylase family.</text>
</comment>
<dbReference type="Gene3D" id="3.10.180.50">
    <property type="match status" value="2"/>
</dbReference>
<comment type="caution">
    <text evidence="8">The sequence shown here is derived from an EMBL/GenBank/DDBJ whole genome shotgun (WGS) entry which is preliminary data.</text>
</comment>
<keyword evidence="4" id="KW-0408">Iron</keyword>
<evidence type="ECO:0000313" key="9">
    <source>
        <dbReference type="Proteomes" id="UP000287651"/>
    </source>
</evidence>
<keyword evidence="2" id="KW-0223">Dioxygenase</keyword>
<dbReference type="PANTHER" id="PTHR31136:SF5">
    <property type="entry name" value="2-OXOADIPATE DIOXYGENASE_DECARBOXYLASE, CHLOROPLASTIC"/>
    <property type="match status" value="1"/>
</dbReference>
<evidence type="ECO:0000256" key="7">
    <source>
        <dbReference type="ARBA" id="ARBA00035045"/>
    </source>
</evidence>
<sequence length="115" mass="13147">MLHDLFSLSLKVDGYGIDSMAKIFLYFGYKPREELRFPAKKLKALWFAPPDTGYSENGTGVHGPLPRIFISELLVDQLSYQSQVKEFHRRDGFEVGNADKIFESTSRDQVTRKSA</sequence>
<protein>
    <recommendedName>
        <fullName evidence="6">2-oxoadipate dioxygenase/decarboxylase</fullName>
        <ecNumber evidence="6">1.13.11.93</ecNumber>
    </recommendedName>
    <alternativeName>
        <fullName evidence="7">2-hydroxyglutarate synthase</fullName>
    </alternativeName>
</protein>
<dbReference type="GO" id="GO:0051213">
    <property type="term" value="F:dioxygenase activity"/>
    <property type="evidence" value="ECO:0007669"/>
    <property type="project" value="UniProtKB-KW"/>
</dbReference>
<organism evidence="8 9">
    <name type="scientific">Ensete ventricosum</name>
    <name type="common">Abyssinian banana</name>
    <name type="synonym">Musa ensete</name>
    <dbReference type="NCBI Taxonomy" id="4639"/>
    <lineage>
        <taxon>Eukaryota</taxon>
        <taxon>Viridiplantae</taxon>
        <taxon>Streptophyta</taxon>
        <taxon>Embryophyta</taxon>
        <taxon>Tracheophyta</taxon>
        <taxon>Spermatophyta</taxon>
        <taxon>Magnoliopsida</taxon>
        <taxon>Liliopsida</taxon>
        <taxon>Zingiberales</taxon>
        <taxon>Musaceae</taxon>
        <taxon>Ensete</taxon>
    </lineage>
</organism>
<gene>
    <name evidence="8" type="ORF">B296_00012334</name>
</gene>
<evidence type="ECO:0000256" key="3">
    <source>
        <dbReference type="ARBA" id="ARBA00023002"/>
    </source>
</evidence>